<feature type="transmembrane region" description="Helical" evidence="9">
    <location>
        <begin position="203"/>
        <end position="222"/>
    </location>
</feature>
<dbReference type="InterPro" id="IPR038770">
    <property type="entry name" value="Na+/solute_symporter_sf"/>
</dbReference>
<comment type="caution">
    <text evidence="10">The sequence shown here is derived from an EMBL/GenBank/DDBJ whole genome shotgun (WGS) entry which is preliminary data.</text>
</comment>
<evidence type="ECO:0000256" key="9">
    <source>
        <dbReference type="SAM" id="Phobius"/>
    </source>
</evidence>
<dbReference type="GO" id="GO:0005886">
    <property type="term" value="C:plasma membrane"/>
    <property type="evidence" value="ECO:0007669"/>
    <property type="project" value="UniProtKB-SubCell"/>
</dbReference>
<feature type="transmembrane region" description="Helical" evidence="9">
    <location>
        <begin position="95"/>
        <end position="114"/>
    </location>
</feature>
<keyword evidence="3" id="KW-0813">Transport</keyword>
<comment type="subcellular location">
    <subcellularLocation>
        <location evidence="1">Cell membrane</location>
        <topology evidence="1">Multi-pass membrane protein</topology>
    </subcellularLocation>
</comment>
<name>A0A839RMZ4_9ACTN</name>
<dbReference type="PANTHER" id="PTHR43057">
    <property type="entry name" value="ARSENITE EFFLUX TRANSPORTER"/>
    <property type="match status" value="1"/>
</dbReference>
<dbReference type="GO" id="GO:0015105">
    <property type="term" value="F:arsenite transmembrane transporter activity"/>
    <property type="evidence" value="ECO:0007669"/>
    <property type="project" value="TreeGrafter"/>
</dbReference>
<feature type="transmembrane region" description="Helical" evidence="9">
    <location>
        <begin position="126"/>
        <end position="148"/>
    </location>
</feature>
<proteinExistence type="inferred from homology"/>
<dbReference type="PANTHER" id="PTHR43057:SF1">
    <property type="entry name" value="ARSENICAL-RESISTANCE PROTEIN 3"/>
    <property type="match status" value="1"/>
</dbReference>
<feature type="transmembrane region" description="Helical" evidence="9">
    <location>
        <begin position="31"/>
        <end position="50"/>
    </location>
</feature>
<protein>
    <submittedName>
        <fullName evidence="10">ACR3 family arsenite efflux pump ArsB</fullName>
    </submittedName>
</protein>
<feature type="region of interest" description="Disordered" evidence="8">
    <location>
        <begin position="319"/>
        <end position="338"/>
    </location>
</feature>
<sequence length="338" mass="35429">MRTPVPALATTAILLLAIVGGATIGLTTPALIPDGLIDVTIFALLVLLFLPISTQSLRRAFRNVRFTASAWLANFVIVAPFGALLAWLLMSGHPAAIAGLTIYFVAPCTDWFLAFTKLAGGETAGAAALIPLNLATQVALFPVVVWLVSDHVSGFAIADLLATMLVWFALPFGVAALIRAVLSRAGYRGGADALLSRLPDAGVPVVLGLLVFQIFAVHAGTITGALTLAPLVLAAVVAFFGFALVVSQVLGRAAGLSSPERTALTMTTSARNAPLMLALTMTTIPDQPLMYSVIVLAMLAEFPHLTTLAYAFRRKLGSAPAPAAPVPRRRSSHAVRYR</sequence>
<dbReference type="Gene3D" id="1.20.1530.20">
    <property type="match status" value="1"/>
</dbReference>
<dbReference type="GO" id="GO:0015297">
    <property type="term" value="F:antiporter activity"/>
    <property type="evidence" value="ECO:0007669"/>
    <property type="project" value="InterPro"/>
</dbReference>
<dbReference type="InterPro" id="IPR004706">
    <property type="entry name" value="Arsenical-R_Acr3"/>
</dbReference>
<comment type="similarity">
    <text evidence="2">Belongs to the arsenical resistance-3 (ACR3) (TC 2.A.59) family.</text>
</comment>
<dbReference type="RefSeq" id="WP_183377544.1">
    <property type="nucleotide sequence ID" value="NZ_BDDI01000013.1"/>
</dbReference>
<dbReference type="GO" id="GO:0015104">
    <property type="term" value="F:antimonite transmembrane transporter activity"/>
    <property type="evidence" value="ECO:0007669"/>
    <property type="project" value="TreeGrafter"/>
</dbReference>
<evidence type="ECO:0000256" key="3">
    <source>
        <dbReference type="ARBA" id="ARBA00022448"/>
    </source>
</evidence>
<dbReference type="EMBL" id="JACHWS010000002">
    <property type="protein sequence ID" value="MBB3037880.1"/>
    <property type="molecule type" value="Genomic_DNA"/>
</dbReference>
<accession>A0A839RMZ4</accession>
<feature type="transmembrane region" description="Helical" evidence="9">
    <location>
        <begin position="71"/>
        <end position="89"/>
    </location>
</feature>
<dbReference type="InterPro" id="IPR002657">
    <property type="entry name" value="BilAc:Na_symport/Acr3"/>
</dbReference>
<keyword evidence="11" id="KW-1185">Reference proteome</keyword>
<keyword evidence="6 9" id="KW-1133">Transmembrane helix</keyword>
<keyword evidence="4" id="KW-1003">Cell membrane</keyword>
<evidence type="ECO:0000256" key="1">
    <source>
        <dbReference type="ARBA" id="ARBA00004651"/>
    </source>
</evidence>
<dbReference type="AlphaFoldDB" id="A0A839RMZ4"/>
<keyword evidence="7 9" id="KW-0472">Membrane</keyword>
<feature type="transmembrane region" description="Helical" evidence="9">
    <location>
        <begin position="160"/>
        <end position="182"/>
    </location>
</feature>
<evidence type="ECO:0000256" key="7">
    <source>
        <dbReference type="ARBA" id="ARBA00023136"/>
    </source>
</evidence>
<reference evidence="10 11" key="1">
    <citation type="submission" date="2020-08" db="EMBL/GenBank/DDBJ databases">
        <title>Sequencing the genomes of 1000 actinobacteria strains.</title>
        <authorList>
            <person name="Klenk H.-P."/>
        </authorList>
    </citation>
    <scope>NUCLEOTIDE SEQUENCE [LARGE SCALE GENOMIC DNA]</scope>
    <source>
        <strain evidence="10 11">DSM 45258</strain>
    </source>
</reference>
<organism evidence="10 11">
    <name type="scientific">Hoyosella altamirensis</name>
    <dbReference type="NCBI Taxonomy" id="616997"/>
    <lineage>
        <taxon>Bacteria</taxon>
        <taxon>Bacillati</taxon>
        <taxon>Actinomycetota</taxon>
        <taxon>Actinomycetes</taxon>
        <taxon>Mycobacteriales</taxon>
        <taxon>Hoyosellaceae</taxon>
        <taxon>Hoyosella</taxon>
    </lineage>
</organism>
<evidence type="ECO:0000256" key="5">
    <source>
        <dbReference type="ARBA" id="ARBA00022692"/>
    </source>
</evidence>
<evidence type="ECO:0000313" key="11">
    <source>
        <dbReference type="Proteomes" id="UP000567922"/>
    </source>
</evidence>
<evidence type="ECO:0000256" key="8">
    <source>
        <dbReference type="SAM" id="MobiDB-lite"/>
    </source>
</evidence>
<gene>
    <name evidence="10" type="ORF">FHU29_002329</name>
</gene>
<dbReference type="Proteomes" id="UP000567922">
    <property type="component" value="Unassembled WGS sequence"/>
</dbReference>
<dbReference type="Pfam" id="PF01758">
    <property type="entry name" value="SBF"/>
    <property type="match status" value="1"/>
</dbReference>
<feature type="compositionally biased region" description="Basic residues" evidence="8">
    <location>
        <begin position="327"/>
        <end position="338"/>
    </location>
</feature>
<evidence type="ECO:0000256" key="6">
    <source>
        <dbReference type="ARBA" id="ARBA00022989"/>
    </source>
</evidence>
<evidence type="ECO:0000256" key="4">
    <source>
        <dbReference type="ARBA" id="ARBA00022475"/>
    </source>
</evidence>
<evidence type="ECO:0000313" key="10">
    <source>
        <dbReference type="EMBL" id="MBB3037880.1"/>
    </source>
</evidence>
<evidence type="ECO:0000256" key="2">
    <source>
        <dbReference type="ARBA" id="ARBA00010110"/>
    </source>
</evidence>
<keyword evidence="5 9" id="KW-0812">Transmembrane</keyword>
<feature type="transmembrane region" description="Helical" evidence="9">
    <location>
        <begin position="228"/>
        <end position="251"/>
    </location>
</feature>